<dbReference type="PANTHER" id="PTHR48049:SF60">
    <property type="entry name" value="UDP-GLYCOSYLTRANSFERASE 91B1"/>
    <property type="match status" value="1"/>
</dbReference>
<evidence type="ECO:0000256" key="1">
    <source>
        <dbReference type="ARBA" id="ARBA00009995"/>
    </source>
</evidence>
<dbReference type="EMBL" id="GDJX01024551">
    <property type="protein sequence ID" value="JAT43385.1"/>
    <property type="molecule type" value="Transcribed_RNA"/>
</dbReference>
<dbReference type="Pfam" id="PF00201">
    <property type="entry name" value="UDPGT"/>
    <property type="match status" value="1"/>
</dbReference>
<reference evidence="4" key="1">
    <citation type="submission" date="2015-07" db="EMBL/GenBank/DDBJ databases">
        <title>Transcriptome Assembly of Anthurium amnicola.</title>
        <authorList>
            <person name="Suzuki J."/>
        </authorList>
    </citation>
    <scope>NUCLEOTIDE SEQUENCE</scope>
</reference>
<accession>A0A1D1XLY6</accession>
<comment type="similarity">
    <text evidence="1">Belongs to the UDP-glycosyltransferase family.</text>
</comment>
<keyword evidence="2" id="KW-0328">Glycosyltransferase</keyword>
<gene>
    <name evidence="4" type="primary">GT4_4</name>
    <name evidence="4" type="ORF">g.37151</name>
</gene>
<sequence>MASFWFSGLACWEMEKDGGLHIAVLPWLALGHLLPCFELSKRIAAKGHRVSFLSTPRNIRRLLPDVPPRLAPLLNLVELPLPRVEHLPDAAEATIDLPSQDLRPYLRVAYDALEHPLCEFLEGAHHRLPPVDWIVFDYSPYWVPRVAARFGVPCAYLGLFSAAALAFHGPPSALIGGDDSRTTPEQFTVPPEWIPFPSTIAYRGYEARELFEPGIQKDASGVSESYRFGASVGGCQLVAIRSCPDLEPNWLSLLGNLYQKPVVPLGLLPPSAGEDSLPADDRSCHGWKGVFEWLDTQQPASAVYVAFGSEAKLSCGQVHQIALGLEQSGLPFVWALRKPSDEPDELKMLPTGFRERMNGRGIVCVGWLPQVKILAHPSVAGFFTHGGWNSVVEGLALGRAFVLLPLMFDQGLNSRDLVERGIGLEVPRDEADGTFTGDAISKTLRLVFADERGETFRAKAREAKSLFGNTELQDHHLSHFVEYLVDHRRPARASPK</sequence>
<protein>
    <submittedName>
        <fullName evidence="4">Putative UDP-rhamnose:rhamnosyltransferase 1</fullName>
    </submittedName>
</protein>
<dbReference type="FunFam" id="3.40.50.2000:FF:000088">
    <property type="entry name" value="Glycosyltransferase"/>
    <property type="match status" value="1"/>
</dbReference>
<evidence type="ECO:0000256" key="3">
    <source>
        <dbReference type="ARBA" id="ARBA00022679"/>
    </source>
</evidence>
<keyword evidence="3 4" id="KW-0808">Transferase</keyword>
<dbReference type="AlphaFoldDB" id="A0A1D1XLY6"/>
<evidence type="ECO:0000313" key="4">
    <source>
        <dbReference type="EMBL" id="JAT43385.1"/>
    </source>
</evidence>
<dbReference type="SUPFAM" id="SSF53756">
    <property type="entry name" value="UDP-Glycosyltransferase/glycogen phosphorylase"/>
    <property type="match status" value="1"/>
</dbReference>
<dbReference type="InterPro" id="IPR050481">
    <property type="entry name" value="UDP-glycosyltransf_plant"/>
</dbReference>
<dbReference type="CDD" id="cd03784">
    <property type="entry name" value="GT1_Gtf-like"/>
    <property type="match status" value="1"/>
</dbReference>
<evidence type="ECO:0000256" key="2">
    <source>
        <dbReference type="ARBA" id="ARBA00022676"/>
    </source>
</evidence>
<dbReference type="FunFam" id="3.40.50.2000:FF:000037">
    <property type="entry name" value="Glycosyltransferase"/>
    <property type="match status" value="1"/>
</dbReference>
<dbReference type="PANTHER" id="PTHR48049">
    <property type="entry name" value="GLYCOSYLTRANSFERASE"/>
    <property type="match status" value="1"/>
</dbReference>
<dbReference type="GO" id="GO:0035251">
    <property type="term" value="F:UDP-glucosyltransferase activity"/>
    <property type="evidence" value="ECO:0007669"/>
    <property type="project" value="InterPro"/>
</dbReference>
<dbReference type="InterPro" id="IPR002213">
    <property type="entry name" value="UDP_glucos_trans"/>
</dbReference>
<organism evidence="4">
    <name type="scientific">Anthurium amnicola</name>
    <dbReference type="NCBI Taxonomy" id="1678845"/>
    <lineage>
        <taxon>Eukaryota</taxon>
        <taxon>Viridiplantae</taxon>
        <taxon>Streptophyta</taxon>
        <taxon>Embryophyta</taxon>
        <taxon>Tracheophyta</taxon>
        <taxon>Spermatophyta</taxon>
        <taxon>Magnoliopsida</taxon>
        <taxon>Liliopsida</taxon>
        <taxon>Araceae</taxon>
        <taxon>Pothoideae</taxon>
        <taxon>Potheae</taxon>
        <taxon>Anthurium</taxon>
    </lineage>
</organism>
<name>A0A1D1XLY6_9ARAE</name>
<proteinExistence type="inferred from homology"/>
<dbReference type="Gene3D" id="3.40.50.2000">
    <property type="entry name" value="Glycogen Phosphorylase B"/>
    <property type="match status" value="2"/>
</dbReference>